<dbReference type="NCBIfam" id="TIGR00236">
    <property type="entry name" value="wecB"/>
    <property type="match status" value="1"/>
</dbReference>
<dbReference type="HOGENOM" id="CLU_041674_0_1_7"/>
<dbReference type="eggNOG" id="COG0381">
    <property type="taxonomic scope" value="Bacteria"/>
</dbReference>
<dbReference type="Gene3D" id="3.40.50.2000">
    <property type="entry name" value="Glycogen Phosphorylase B"/>
    <property type="match status" value="2"/>
</dbReference>
<dbReference type="InterPro" id="IPR029767">
    <property type="entry name" value="WecB-like"/>
</dbReference>
<proteinExistence type="inferred from homology"/>
<evidence type="ECO:0000259" key="2">
    <source>
        <dbReference type="Pfam" id="PF02350"/>
    </source>
</evidence>
<dbReference type="EMBL" id="CP001322">
    <property type="protein sequence ID" value="ACL03034.1"/>
    <property type="molecule type" value="Genomic_DNA"/>
</dbReference>
<dbReference type="EC" id="5.1.3.14" evidence="3"/>
<evidence type="ECO:0000313" key="3">
    <source>
        <dbReference type="EMBL" id="ACL03034.1"/>
    </source>
</evidence>
<dbReference type="InterPro" id="IPR003331">
    <property type="entry name" value="UDP_GlcNAc_Epimerase_2_dom"/>
</dbReference>
<dbReference type="CDD" id="cd03786">
    <property type="entry name" value="GTB_UDP-GlcNAc_2-Epimerase"/>
    <property type="match status" value="1"/>
</dbReference>
<reference evidence="3 4" key="1">
    <citation type="journal article" date="2012" name="Environ. Microbiol.">
        <title>The genome sequence of Desulfatibacillum alkenivorans AK-01: a blueprint for anaerobic alkane oxidation.</title>
        <authorList>
            <person name="Callaghan A.V."/>
            <person name="Morris B.E."/>
            <person name="Pereira I.A."/>
            <person name="McInerney M.J."/>
            <person name="Austin R.N."/>
            <person name="Groves J.T."/>
            <person name="Kukor J.J."/>
            <person name="Suflita J.M."/>
            <person name="Young L.Y."/>
            <person name="Zylstra G.J."/>
            <person name="Wawrik B."/>
        </authorList>
    </citation>
    <scope>NUCLEOTIDE SEQUENCE [LARGE SCALE GENOMIC DNA]</scope>
    <source>
        <strain evidence="3 4">AK-01</strain>
    </source>
</reference>
<dbReference type="SUPFAM" id="SSF53756">
    <property type="entry name" value="UDP-Glycosyltransferase/glycogen phosphorylase"/>
    <property type="match status" value="1"/>
</dbReference>
<feature type="domain" description="UDP-N-acetylglucosamine 2-epimerase" evidence="2">
    <location>
        <begin position="32"/>
        <end position="382"/>
    </location>
</feature>
<accession>B8F9T8</accession>
<name>B8F9T8_DESAL</name>
<protein>
    <submittedName>
        <fullName evidence="3">UDP-N-acetylglucosamine 2-epimerase</fullName>
        <ecNumber evidence="3">5.1.3.14</ecNumber>
    </submittedName>
</protein>
<evidence type="ECO:0000313" key="4">
    <source>
        <dbReference type="Proteomes" id="UP000000739"/>
    </source>
</evidence>
<dbReference type="KEGG" id="dal:Dalk_1333"/>
<evidence type="ECO:0000256" key="1">
    <source>
        <dbReference type="RuleBase" id="RU003513"/>
    </source>
</evidence>
<organism evidence="3 4">
    <name type="scientific">Desulfatibacillum aliphaticivorans</name>
    <dbReference type="NCBI Taxonomy" id="218208"/>
    <lineage>
        <taxon>Bacteria</taxon>
        <taxon>Pseudomonadati</taxon>
        <taxon>Thermodesulfobacteriota</taxon>
        <taxon>Desulfobacteria</taxon>
        <taxon>Desulfobacterales</taxon>
        <taxon>Desulfatibacillaceae</taxon>
        <taxon>Desulfatibacillum</taxon>
    </lineage>
</organism>
<keyword evidence="1 3" id="KW-0413">Isomerase</keyword>
<dbReference type="AlphaFoldDB" id="B8F9T8"/>
<dbReference type="PANTHER" id="PTHR43174:SF1">
    <property type="entry name" value="UDP-N-ACETYLGLUCOSAMINE 2-EPIMERASE"/>
    <property type="match status" value="1"/>
</dbReference>
<dbReference type="GO" id="GO:0008761">
    <property type="term" value="F:UDP-N-acetylglucosamine 2-epimerase activity"/>
    <property type="evidence" value="ECO:0007669"/>
    <property type="project" value="UniProtKB-EC"/>
</dbReference>
<dbReference type="Proteomes" id="UP000000739">
    <property type="component" value="Chromosome"/>
</dbReference>
<comment type="similarity">
    <text evidence="1">Belongs to the UDP-N-acetylglucosamine 2-epimerase family.</text>
</comment>
<gene>
    <name evidence="3" type="ordered locus">Dalk_1333</name>
</gene>
<sequence length="387" mass="43439">MKIISVVGARPNFMKIAPFVNAIHAHNETNLATKIDHTLVHTGQHYDDRMSKSFFKALGIPEADINLGVGSGTHAEQVGHTMIAFEKVLKDKKPDWVVVVGDVNATCACSITTKKENIQLAHIEAGLRSGDMTMPEEINRLFTDRLSDLLLTPDEISSQNLFKEGVSFDRIQFVGNIMIDTLESNMLKAKNLDICEILNRNRLSMNGQTTEVGRLQSGQYALMTLHRPSNVDHRSIIEPIVSFIRNELVEAIPLIWIIHPRTEKQLKVFGLWDSLLKTKNLHILKPLGYHELLRLNIDASMMLTDSGGLQEECCVLGTPCLTLRWNTERPITLEEYGGASVLVGNDVGRIQHAFFDVINKKRNPHRPDLWDGHTSNRIIECLLNSGL</sequence>
<dbReference type="RefSeq" id="WP_012610469.1">
    <property type="nucleotide sequence ID" value="NC_011768.1"/>
</dbReference>
<keyword evidence="4" id="KW-1185">Reference proteome</keyword>
<dbReference type="Pfam" id="PF02350">
    <property type="entry name" value="Epimerase_2"/>
    <property type="match status" value="1"/>
</dbReference>
<dbReference type="PANTHER" id="PTHR43174">
    <property type="entry name" value="UDP-N-ACETYLGLUCOSAMINE 2-EPIMERASE"/>
    <property type="match status" value="1"/>
</dbReference>